<evidence type="ECO:0000313" key="2">
    <source>
        <dbReference type="Proteomes" id="UP001341840"/>
    </source>
</evidence>
<keyword evidence="2" id="KW-1185">Reference proteome</keyword>
<organism evidence="1 2">
    <name type="scientific">Stylosanthes scabra</name>
    <dbReference type="NCBI Taxonomy" id="79078"/>
    <lineage>
        <taxon>Eukaryota</taxon>
        <taxon>Viridiplantae</taxon>
        <taxon>Streptophyta</taxon>
        <taxon>Embryophyta</taxon>
        <taxon>Tracheophyta</taxon>
        <taxon>Spermatophyta</taxon>
        <taxon>Magnoliopsida</taxon>
        <taxon>eudicotyledons</taxon>
        <taxon>Gunneridae</taxon>
        <taxon>Pentapetalae</taxon>
        <taxon>rosids</taxon>
        <taxon>fabids</taxon>
        <taxon>Fabales</taxon>
        <taxon>Fabaceae</taxon>
        <taxon>Papilionoideae</taxon>
        <taxon>50 kb inversion clade</taxon>
        <taxon>dalbergioids sensu lato</taxon>
        <taxon>Dalbergieae</taxon>
        <taxon>Pterocarpus clade</taxon>
        <taxon>Stylosanthes</taxon>
    </lineage>
</organism>
<sequence length="161" mass="19427">MNWVTADRNKKARRFFSTKDKWKTSEEYEFQCVLTKRQYDQKHVCIPSNIVKRLKGKYDDTIWVIDSIDNCFEFRLDTIGHKRFMRVADIGKVKKVYKNNTIFTMKLTYIGWGLLYGIVRDEHRHEVQPIKVDNLYLKNILPKRIRSKIKKHLKLSYLHDS</sequence>
<name>A0ABU6YAS0_9FABA</name>
<comment type="caution">
    <text evidence="1">The sequence shown here is derived from an EMBL/GenBank/DDBJ whole genome shotgun (WGS) entry which is preliminary data.</text>
</comment>
<dbReference type="Proteomes" id="UP001341840">
    <property type="component" value="Unassembled WGS sequence"/>
</dbReference>
<gene>
    <name evidence="1" type="ORF">PIB30_033055</name>
</gene>
<protein>
    <submittedName>
        <fullName evidence="1">Uncharacterized protein</fullName>
    </submittedName>
</protein>
<reference evidence="1 2" key="1">
    <citation type="journal article" date="2023" name="Plants (Basel)">
        <title>Bridging the Gap: Combining Genomics and Transcriptomics Approaches to Understand Stylosanthes scabra, an Orphan Legume from the Brazilian Caatinga.</title>
        <authorList>
            <person name="Ferreira-Neto J.R.C."/>
            <person name="da Silva M.D."/>
            <person name="Binneck E."/>
            <person name="de Melo N.F."/>
            <person name="da Silva R.H."/>
            <person name="de Melo A.L.T.M."/>
            <person name="Pandolfi V."/>
            <person name="Bustamante F.O."/>
            <person name="Brasileiro-Vidal A.C."/>
            <person name="Benko-Iseppon A.M."/>
        </authorList>
    </citation>
    <scope>NUCLEOTIDE SEQUENCE [LARGE SCALE GENOMIC DNA]</scope>
    <source>
        <tissue evidence="1">Leaves</tissue>
    </source>
</reference>
<dbReference type="EMBL" id="JASCZI010241803">
    <property type="protein sequence ID" value="MED6207139.1"/>
    <property type="molecule type" value="Genomic_DNA"/>
</dbReference>
<evidence type="ECO:0000313" key="1">
    <source>
        <dbReference type="EMBL" id="MED6207139.1"/>
    </source>
</evidence>
<proteinExistence type="predicted"/>
<accession>A0ABU6YAS0</accession>